<keyword evidence="9" id="KW-1185">Reference proteome</keyword>
<feature type="compositionally biased region" description="Low complexity" evidence="6">
    <location>
        <begin position="78"/>
        <end position="88"/>
    </location>
</feature>
<dbReference type="AlphaFoldDB" id="A0A9W9MF14"/>
<feature type="compositionally biased region" description="Polar residues" evidence="6">
    <location>
        <begin position="51"/>
        <end position="65"/>
    </location>
</feature>
<dbReference type="InterPro" id="IPR013700">
    <property type="entry name" value="AflR"/>
</dbReference>
<dbReference type="EMBL" id="JAPQKP010000003">
    <property type="protein sequence ID" value="KAJ5199434.1"/>
    <property type="molecule type" value="Genomic_DNA"/>
</dbReference>
<dbReference type="GO" id="GO:0005634">
    <property type="term" value="C:nucleus"/>
    <property type="evidence" value="ECO:0007669"/>
    <property type="project" value="InterPro"/>
</dbReference>
<dbReference type="GO" id="GO:0003677">
    <property type="term" value="F:DNA binding"/>
    <property type="evidence" value="ECO:0007669"/>
    <property type="project" value="UniProtKB-KW"/>
</dbReference>
<evidence type="ECO:0000256" key="5">
    <source>
        <dbReference type="ARBA" id="ARBA00023242"/>
    </source>
</evidence>
<keyword evidence="5" id="KW-0539">Nucleus</keyword>
<evidence type="ECO:0000256" key="1">
    <source>
        <dbReference type="ARBA" id="ARBA00022723"/>
    </source>
</evidence>
<sequence length="275" mass="29997">MPVESPMNSALYHQLLSQHNFNNWIPQPNILPVTSTLDWAMSGLDRFSSMEPSEINSTATETASALPNRPLIGSISGDQSDPSDSSEVSHSCIAQAAQILVDARTDHKTGERIRETGSTRGGTLLEERCRDAELIMGDVIFTNRKIIDQVTRIMGCDCAVADCQILVVISLIWFHLIDKYSEATTVSTGVVTTGLISRQTRDRITGSVQVLLGELRGLSSLVETLLARSTEGRAAAPGHGAVGVSVSVFRQLQGDLTRHLRQLYLKVEQLQQDLV</sequence>
<evidence type="ECO:0000259" key="7">
    <source>
        <dbReference type="Pfam" id="PF08493"/>
    </source>
</evidence>
<feature type="domain" description="Aflatoxin regulatory protein" evidence="7">
    <location>
        <begin position="89"/>
        <end position="187"/>
    </location>
</feature>
<reference evidence="8" key="1">
    <citation type="submission" date="2022-11" db="EMBL/GenBank/DDBJ databases">
        <authorList>
            <person name="Petersen C."/>
        </authorList>
    </citation>
    <scope>NUCLEOTIDE SEQUENCE</scope>
    <source>
        <strain evidence="8">IBT 16849</strain>
    </source>
</reference>
<keyword evidence="1" id="KW-0479">Metal-binding</keyword>
<evidence type="ECO:0000313" key="9">
    <source>
        <dbReference type="Proteomes" id="UP001150879"/>
    </source>
</evidence>
<evidence type="ECO:0000256" key="3">
    <source>
        <dbReference type="ARBA" id="ARBA00023125"/>
    </source>
</evidence>
<reference evidence="8" key="2">
    <citation type="journal article" date="2023" name="IMA Fungus">
        <title>Comparative genomic study of the Penicillium genus elucidates a diverse pangenome and 15 lateral gene transfer events.</title>
        <authorList>
            <person name="Petersen C."/>
            <person name="Sorensen T."/>
            <person name="Nielsen M.R."/>
            <person name="Sondergaard T.E."/>
            <person name="Sorensen J.L."/>
            <person name="Fitzpatrick D.A."/>
            <person name="Frisvad J.C."/>
            <person name="Nielsen K.L."/>
        </authorList>
    </citation>
    <scope>NUCLEOTIDE SEQUENCE</scope>
    <source>
        <strain evidence="8">IBT 16849</strain>
    </source>
</reference>
<comment type="caution">
    <text evidence="8">The sequence shown here is derived from an EMBL/GenBank/DDBJ whole genome shotgun (WGS) entry which is preliminary data.</text>
</comment>
<evidence type="ECO:0000256" key="6">
    <source>
        <dbReference type="SAM" id="MobiDB-lite"/>
    </source>
</evidence>
<evidence type="ECO:0000256" key="4">
    <source>
        <dbReference type="ARBA" id="ARBA00023163"/>
    </source>
</evidence>
<dbReference type="Pfam" id="PF08493">
    <property type="entry name" value="AflR"/>
    <property type="match status" value="1"/>
</dbReference>
<name>A0A9W9MF14_9EURO</name>
<keyword evidence="3" id="KW-0238">DNA-binding</keyword>
<evidence type="ECO:0000256" key="2">
    <source>
        <dbReference type="ARBA" id="ARBA00023015"/>
    </source>
</evidence>
<gene>
    <name evidence="8" type="ORF">N7472_004638</name>
</gene>
<feature type="region of interest" description="Disordered" evidence="6">
    <location>
        <begin position="51"/>
        <end position="88"/>
    </location>
</feature>
<keyword evidence="4" id="KW-0804">Transcription</keyword>
<evidence type="ECO:0000313" key="8">
    <source>
        <dbReference type="EMBL" id="KAJ5199434.1"/>
    </source>
</evidence>
<accession>A0A9W9MF14</accession>
<dbReference type="Proteomes" id="UP001150879">
    <property type="component" value="Unassembled WGS sequence"/>
</dbReference>
<organism evidence="8 9">
    <name type="scientific">Penicillium cf. griseofulvum</name>
    <dbReference type="NCBI Taxonomy" id="2972120"/>
    <lineage>
        <taxon>Eukaryota</taxon>
        <taxon>Fungi</taxon>
        <taxon>Dikarya</taxon>
        <taxon>Ascomycota</taxon>
        <taxon>Pezizomycotina</taxon>
        <taxon>Eurotiomycetes</taxon>
        <taxon>Eurotiomycetidae</taxon>
        <taxon>Eurotiales</taxon>
        <taxon>Aspergillaceae</taxon>
        <taxon>Penicillium</taxon>
    </lineage>
</organism>
<dbReference type="GO" id="GO:0046872">
    <property type="term" value="F:metal ion binding"/>
    <property type="evidence" value="ECO:0007669"/>
    <property type="project" value="UniProtKB-KW"/>
</dbReference>
<keyword evidence="2" id="KW-0805">Transcription regulation</keyword>
<protein>
    <recommendedName>
        <fullName evidence="7">Aflatoxin regulatory protein domain-containing protein</fullName>
    </recommendedName>
</protein>
<dbReference type="GO" id="GO:0045122">
    <property type="term" value="P:aflatoxin biosynthetic process"/>
    <property type="evidence" value="ECO:0007669"/>
    <property type="project" value="InterPro"/>
</dbReference>
<dbReference type="GO" id="GO:0006355">
    <property type="term" value="P:regulation of DNA-templated transcription"/>
    <property type="evidence" value="ECO:0007669"/>
    <property type="project" value="InterPro"/>
</dbReference>
<proteinExistence type="predicted"/>